<gene>
    <name evidence="1" type="ORF">AURDEDRAFT_77431</name>
</gene>
<name>J0WM00_AURST</name>
<dbReference type="AlphaFoldDB" id="J0WM00"/>
<dbReference type="Proteomes" id="UP000006514">
    <property type="component" value="Unassembled WGS sequence"/>
</dbReference>
<reference evidence="2" key="1">
    <citation type="journal article" date="2012" name="Science">
        <title>The Paleozoic origin of enzymatic lignin decomposition reconstructed from 31 fungal genomes.</title>
        <authorList>
            <person name="Floudas D."/>
            <person name="Binder M."/>
            <person name="Riley R."/>
            <person name="Barry K."/>
            <person name="Blanchette R.A."/>
            <person name="Henrissat B."/>
            <person name="Martinez A.T."/>
            <person name="Otillar R."/>
            <person name="Spatafora J.W."/>
            <person name="Yadav J.S."/>
            <person name="Aerts A."/>
            <person name="Benoit I."/>
            <person name="Boyd A."/>
            <person name="Carlson A."/>
            <person name="Copeland A."/>
            <person name="Coutinho P.M."/>
            <person name="de Vries R.P."/>
            <person name="Ferreira P."/>
            <person name="Findley K."/>
            <person name="Foster B."/>
            <person name="Gaskell J."/>
            <person name="Glotzer D."/>
            <person name="Gorecki P."/>
            <person name="Heitman J."/>
            <person name="Hesse C."/>
            <person name="Hori C."/>
            <person name="Igarashi K."/>
            <person name="Jurgens J.A."/>
            <person name="Kallen N."/>
            <person name="Kersten P."/>
            <person name="Kohler A."/>
            <person name="Kuees U."/>
            <person name="Kumar T.K.A."/>
            <person name="Kuo A."/>
            <person name="LaButti K."/>
            <person name="Larrondo L.F."/>
            <person name="Lindquist E."/>
            <person name="Ling A."/>
            <person name="Lombard V."/>
            <person name="Lucas S."/>
            <person name="Lundell T."/>
            <person name="Martin R."/>
            <person name="McLaughlin D.J."/>
            <person name="Morgenstern I."/>
            <person name="Morin E."/>
            <person name="Murat C."/>
            <person name="Nagy L.G."/>
            <person name="Nolan M."/>
            <person name="Ohm R.A."/>
            <person name="Patyshakuliyeva A."/>
            <person name="Rokas A."/>
            <person name="Ruiz-Duenas F.J."/>
            <person name="Sabat G."/>
            <person name="Salamov A."/>
            <person name="Samejima M."/>
            <person name="Schmutz J."/>
            <person name="Slot J.C."/>
            <person name="St John F."/>
            <person name="Stenlid J."/>
            <person name="Sun H."/>
            <person name="Sun S."/>
            <person name="Syed K."/>
            <person name="Tsang A."/>
            <person name="Wiebenga A."/>
            <person name="Young D."/>
            <person name="Pisabarro A."/>
            <person name="Eastwood D.C."/>
            <person name="Martin F."/>
            <person name="Cullen D."/>
            <person name="Grigoriev I.V."/>
            <person name="Hibbett D.S."/>
        </authorList>
    </citation>
    <scope>NUCLEOTIDE SEQUENCE [LARGE SCALE GENOMIC DNA]</scope>
    <source>
        <strain evidence="2">TFB10046</strain>
    </source>
</reference>
<protein>
    <submittedName>
        <fullName evidence="1">Uncharacterized protein</fullName>
    </submittedName>
</protein>
<dbReference type="InParanoid" id="J0WM00"/>
<keyword evidence="2" id="KW-1185">Reference proteome</keyword>
<proteinExistence type="predicted"/>
<evidence type="ECO:0000313" key="1">
    <source>
        <dbReference type="EMBL" id="EJD32820.1"/>
    </source>
</evidence>
<accession>J0WM00</accession>
<sequence length="99" mass="11321">MLSLPHVGPKPPDFVPTEYMTKERMDGFMIDASSHSRGEEKRLLKAIIAANEKSFAWKETERGRFRSDNFPPVKLAVLPRVPWTKRHVPIPPSIREGLV</sequence>
<dbReference type="KEGG" id="adl:AURDEDRAFT_77431"/>
<organism evidence="1 2">
    <name type="scientific">Auricularia subglabra (strain TFB-10046 / SS5)</name>
    <name type="common">White-rot fungus</name>
    <name type="synonym">Auricularia delicata (strain TFB10046)</name>
    <dbReference type="NCBI Taxonomy" id="717982"/>
    <lineage>
        <taxon>Eukaryota</taxon>
        <taxon>Fungi</taxon>
        <taxon>Dikarya</taxon>
        <taxon>Basidiomycota</taxon>
        <taxon>Agaricomycotina</taxon>
        <taxon>Agaricomycetes</taxon>
        <taxon>Auriculariales</taxon>
        <taxon>Auriculariaceae</taxon>
        <taxon>Auricularia</taxon>
    </lineage>
</organism>
<evidence type="ECO:0000313" key="2">
    <source>
        <dbReference type="Proteomes" id="UP000006514"/>
    </source>
</evidence>
<dbReference type="EMBL" id="JH688625">
    <property type="protein sequence ID" value="EJD32820.1"/>
    <property type="molecule type" value="Genomic_DNA"/>
</dbReference>
<dbReference type="OrthoDB" id="5599163at2759"/>